<dbReference type="GO" id="GO:0061630">
    <property type="term" value="F:ubiquitin protein ligase activity"/>
    <property type="evidence" value="ECO:0007669"/>
    <property type="project" value="TreeGrafter"/>
</dbReference>
<evidence type="ECO:0000256" key="3">
    <source>
        <dbReference type="ARBA" id="ARBA00022833"/>
    </source>
</evidence>
<evidence type="ECO:0000313" key="7">
    <source>
        <dbReference type="EMBL" id="GIY73227.1"/>
    </source>
</evidence>
<dbReference type="SUPFAM" id="SSF57903">
    <property type="entry name" value="FYVE/PHD zinc finger"/>
    <property type="match status" value="1"/>
</dbReference>
<comment type="caution">
    <text evidence="7">The sequence shown here is derived from an EMBL/GenBank/DDBJ whole genome shotgun (WGS) entry which is preliminary data.</text>
</comment>
<feature type="region of interest" description="Disordered" evidence="5">
    <location>
        <begin position="1"/>
        <end position="35"/>
    </location>
</feature>
<proteinExistence type="predicted"/>
<evidence type="ECO:0000313" key="8">
    <source>
        <dbReference type="Proteomes" id="UP001054837"/>
    </source>
</evidence>
<dbReference type="PANTHER" id="PTHR14140:SF45">
    <property type="entry name" value="RING-TYPE E3 UBIQUITIN TRANSFERASE"/>
    <property type="match status" value="1"/>
</dbReference>
<dbReference type="InterPro" id="IPR001965">
    <property type="entry name" value="Znf_PHD"/>
</dbReference>
<reference evidence="7 8" key="1">
    <citation type="submission" date="2021-06" db="EMBL/GenBank/DDBJ databases">
        <title>Caerostris darwini draft genome.</title>
        <authorList>
            <person name="Kono N."/>
            <person name="Arakawa K."/>
        </authorList>
    </citation>
    <scope>NUCLEOTIDE SEQUENCE [LARGE SCALE GENOMIC DNA]</scope>
</reference>
<accession>A0AAV4VSH6</accession>
<dbReference type="InterPro" id="IPR021991">
    <property type="entry name" value="TTD_dom"/>
</dbReference>
<organism evidence="7 8">
    <name type="scientific">Caerostris darwini</name>
    <dbReference type="NCBI Taxonomy" id="1538125"/>
    <lineage>
        <taxon>Eukaryota</taxon>
        <taxon>Metazoa</taxon>
        <taxon>Ecdysozoa</taxon>
        <taxon>Arthropoda</taxon>
        <taxon>Chelicerata</taxon>
        <taxon>Arachnida</taxon>
        <taxon>Araneae</taxon>
        <taxon>Araneomorphae</taxon>
        <taxon>Entelegynae</taxon>
        <taxon>Araneoidea</taxon>
        <taxon>Araneidae</taxon>
        <taxon>Caerostris</taxon>
    </lineage>
</organism>
<dbReference type="Gene3D" id="2.30.30.1150">
    <property type="match status" value="1"/>
</dbReference>
<gene>
    <name evidence="7" type="primary">uhrf1</name>
    <name evidence="7" type="ORF">CDAR_572541</name>
</gene>
<dbReference type="InterPro" id="IPR019787">
    <property type="entry name" value="Znf_PHD-finger"/>
</dbReference>
<sequence length="222" mass="24778">MLVKQIGSKTKNTSPPKLCSEEVSKENKGEPLKNVSESHCDSKYFKIGDLVDAIDLVHGSWFEAKIADIKAASISDNNAFQVQQANDQMTKENGATSDDDGQMYQVVFDGADSELENCKIIFLNEIFAIEKTVTLMDQISESKNSPIAPRSKMPNCADCKDIPNKKCKICSCHICGGKDSPEKQILCDECDLPYHLWCLKPPSIEIPEEDDWYCPECKNDET</sequence>
<dbReference type="PANTHER" id="PTHR14140">
    <property type="entry name" value="E3 UBIQUITIN-PROTEIN LIGASE UHRF-RELATED"/>
    <property type="match status" value="1"/>
</dbReference>
<feature type="compositionally biased region" description="Basic and acidic residues" evidence="5">
    <location>
        <begin position="19"/>
        <end position="35"/>
    </location>
</feature>
<dbReference type="GO" id="GO:0016567">
    <property type="term" value="P:protein ubiquitination"/>
    <property type="evidence" value="ECO:0007669"/>
    <property type="project" value="TreeGrafter"/>
</dbReference>
<dbReference type="InterPro" id="IPR011011">
    <property type="entry name" value="Znf_FYVE_PHD"/>
</dbReference>
<dbReference type="InterPro" id="IPR045134">
    <property type="entry name" value="UHRF1/2-like"/>
</dbReference>
<dbReference type="PROSITE" id="PS50016">
    <property type="entry name" value="ZF_PHD_2"/>
    <property type="match status" value="1"/>
</dbReference>
<feature type="domain" description="PHD-type" evidence="6">
    <location>
        <begin position="169"/>
        <end position="220"/>
    </location>
</feature>
<protein>
    <submittedName>
        <fullName evidence="7">E3 ubiquitin-protein ligase UHRF1</fullName>
    </submittedName>
</protein>
<dbReference type="Proteomes" id="UP001054837">
    <property type="component" value="Unassembled WGS sequence"/>
</dbReference>
<name>A0AAV4VSH6_9ARAC</name>
<evidence type="ECO:0000256" key="1">
    <source>
        <dbReference type="ARBA" id="ARBA00022723"/>
    </source>
</evidence>
<dbReference type="CDD" id="cd15525">
    <property type="entry name" value="PHD_UHRF1_2"/>
    <property type="match status" value="1"/>
</dbReference>
<evidence type="ECO:0000256" key="5">
    <source>
        <dbReference type="SAM" id="MobiDB-lite"/>
    </source>
</evidence>
<dbReference type="AlphaFoldDB" id="A0AAV4VSH6"/>
<keyword evidence="1" id="KW-0479">Metal-binding</keyword>
<keyword evidence="8" id="KW-1185">Reference proteome</keyword>
<keyword evidence="2 4" id="KW-0863">Zinc-finger</keyword>
<dbReference type="SMART" id="SM00249">
    <property type="entry name" value="PHD"/>
    <property type="match status" value="1"/>
</dbReference>
<dbReference type="Pfam" id="PF00628">
    <property type="entry name" value="PHD"/>
    <property type="match status" value="1"/>
</dbReference>
<evidence type="ECO:0000259" key="6">
    <source>
        <dbReference type="PROSITE" id="PS50016"/>
    </source>
</evidence>
<evidence type="ECO:0000256" key="2">
    <source>
        <dbReference type="ARBA" id="ARBA00022771"/>
    </source>
</evidence>
<dbReference type="GO" id="GO:0008270">
    <property type="term" value="F:zinc ion binding"/>
    <property type="evidence" value="ECO:0007669"/>
    <property type="project" value="UniProtKB-KW"/>
</dbReference>
<dbReference type="GO" id="GO:0044027">
    <property type="term" value="P:negative regulation of gene expression via chromosomal CpG island methylation"/>
    <property type="evidence" value="ECO:0007669"/>
    <property type="project" value="TreeGrafter"/>
</dbReference>
<keyword evidence="3" id="KW-0862">Zinc</keyword>
<evidence type="ECO:0000256" key="4">
    <source>
        <dbReference type="PROSITE-ProRule" id="PRU00146"/>
    </source>
</evidence>
<dbReference type="Pfam" id="PF12148">
    <property type="entry name" value="TTD"/>
    <property type="match status" value="1"/>
</dbReference>
<dbReference type="EMBL" id="BPLQ01013583">
    <property type="protein sequence ID" value="GIY73227.1"/>
    <property type="molecule type" value="Genomic_DNA"/>
</dbReference>